<keyword evidence="4" id="KW-0963">Cytoplasm</keyword>
<dbReference type="AlphaFoldDB" id="A0A426YPH2"/>
<dbReference type="GO" id="GO:0000045">
    <property type="term" value="P:autophagosome assembly"/>
    <property type="evidence" value="ECO:0007669"/>
    <property type="project" value="TreeGrafter"/>
</dbReference>
<keyword evidence="7" id="KW-0072">Autophagy</keyword>
<dbReference type="InterPro" id="IPR007135">
    <property type="entry name" value="Atg3/Atg10"/>
</dbReference>
<organism evidence="8 9">
    <name type="scientific">Ensete ventricosum</name>
    <name type="common">Abyssinian banana</name>
    <name type="synonym">Musa ensete</name>
    <dbReference type="NCBI Taxonomy" id="4639"/>
    <lineage>
        <taxon>Eukaryota</taxon>
        <taxon>Viridiplantae</taxon>
        <taxon>Streptophyta</taxon>
        <taxon>Embryophyta</taxon>
        <taxon>Tracheophyta</taxon>
        <taxon>Spermatophyta</taxon>
        <taxon>Magnoliopsida</taxon>
        <taxon>Liliopsida</taxon>
        <taxon>Zingiberales</taxon>
        <taxon>Musaceae</taxon>
        <taxon>Ensete</taxon>
    </lineage>
</organism>
<dbReference type="GO" id="GO:0061723">
    <property type="term" value="P:glycophagy"/>
    <property type="evidence" value="ECO:0007669"/>
    <property type="project" value="TreeGrafter"/>
</dbReference>
<evidence type="ECO:0000313" key="8">
    <source>
        <dbReference type="EMBL" id="RRT53621.1"/>
    </source>
</evidence>
<protein>
    <recommendedName>
        <fullName evidence="10">Autophagy-related protein 3</fullName>
    </recommendedName>
</protein>
<dbReference type="GO" id="GO:0005829">
    <property type="term" value="C:cytosol"/>
    <property type="evidence" value="ECO:0007669"/>
    <property type="project" value="TreeGrafter"/>
</dbReference>
<keyword evidence="3" id="KW-0813">Transport</keyword>
<sequence length="175" mass="20533">MVLFTNLHEVFKGTVELLTWPHTVSTFKKEGVLSISEFILAGDNLVAKCPTWSWLAPFFLLSSLTRFDISFELGFLFVNLVREAGEPSKRKSYLPADKQYLITRNEVERYKEEAIPSMEFLEINKCGNVTYDKYYQTPHVWLTGYDEVWRMPLQPELIFEDVNQDYKHKTVMSLF</sequence>
<accession>A0A426YPH2</accession>
<dbReference type="Proteomes" id="UP000287651">
    <property type="component" value="Unassembled WGS sequence"/>
</dbReference>
<name>A0A426YPH2_ENSVE</name>
<evidence type="ECO:0000256" key="6">
    <source>
        <dbReference type="ARBA" id="ARBA00022927"/>
    </source>
</evidence>
<dbReference type="Pfam" id="PF03987">
    <property type="entry name" value="Autophagy_act_C"/>
    <property type="match status" value="1"/>
</dbReference>
<evidence type="ECO:0000256" key="5">
    <source>
        <dbReference type="ARBA" id="ARBA00022786"/>
    </source>
</evidence>
<dbReference type="PANTHER" id="PTHR12866">
    <property type="entry name" value="UBIQUITIN-LIKE-CONJUGATING ENZYME ATG3"/>
    <property type="match status" value="1"/>
</dbReference>
<gene>
    <name evidence="8" type="ORF">B296_00012703</name>
</gene>
<evidence type="ECO:0000256" key="4">
    <source>
        <dbReference type="ARBA" id="ARBA00022490"/>
    </source>
</evidence>
<evidence type="ECO:0000256" key="2">
    <source>
        <dbReference type="ARBA" id="ARBA00007683"/>
    </source>
</evidence>
<dbReference type="GO" id="GO:0019776">
    <property type="term" value="F:Atg8-family ligase activity"/>
    <property type="evidence" value="ECO:0007669"/>
    <property type="project" value="TreeGrafter"/>
</dbReference>
<proteinExistence type="inferred from homology"/>
<evidence type="ECO:0000256" key="3">
    <source>
        <dbReference type="ARBA" id="ARBA00022448"/>
    </source>
</evidence>
<comment type="caution">
    <text evidence="8">The sequence shown here is derived from an EMBL/GenBank/DDBJ whole genome shotgun (WGS) entry which is preliminary data.</text>
</comment>
<evidence type="ECO:0008006" key="10">
    <source>
        <dbReference type="Google" id="ProtNLM"/>
    </source>
</evidence>
<dbReference type="GO" id="GO:0000407">
    <property type="term" value="C:phagophore assembly site"/>
    <property type="evidence" value="ECO:0007669"/>
    <property type="project" value="TreeGrafter"/>
</dbReference>
<dbReference type="GO" id="GO:0000422">
    <property type="term" value="P:autophagy of mitochondrion"/>
    <property type="evidence" value="ECO:0007669"/>
    <property type="project" value="TreeGrafter"/>
</dbReference>
<dbReference type="GO" id="GO:0044804">
    <property type="term" value="P:nucleophagy"/>
    <property type="evidence" value="ECO:0007669"/>
    <property type="project" value="TreeGrafter"/>
</dbReference>
<keyword evidence="6" id="KW-0653">Protein transport</keyword>
<comment type="similarity">
    <text evidence="2">Belongs to the ATG3 family.</text>
</comment>
<comment type="subcellular location">
    <subcellularLocation>
        <location evidence="1">Cytoplasm</location>
    </subcellularLocation>
</comment>
<reference evidence="8 9" key="1">
    <citation type="journal article" date="2014" name="Agronomy (Basel)">
        <title>A Draft Genome Sequence for Ensete ventricosum, the Drought-Tolerant Tree Against Hunger.</title>
        <authorList>
            <person name="Harrison J."/>
            <person name="Moore K.A."/>
            <person name="Paszkiewicz K."/>
            <person name="Jones T."/>
            <person name="Grant M."/>
            <person name="Ambacheew D."/>
            <person name="Muzemil S."/>
            <person name="Studholme D.J."/>
        </authorList>
    </citation>
    <scope>NUCLEOTIDE SEQUENCE [LARGE SCALE GENOMIC DNA]</scope>
</reference>
<dbReference type="GO" id="GO:0015031">
    <property type="term" value="P:protein transport"/>
    <property type="evidence" value="ECO:0007669"/>
    <property type="project" value="UniProtKB-KW"/>
</dbReference>
<evidence type="ECO:0000313" key="9">
    <source>
        <dbReference type="Proteomes" id="UP000287651"/>
    </source>
</evidence>
<keyword evidence="5" id="KW-0833">Ubl conjugation pathway</keyword>
<dbReference type="PANTHER" id="PTHR12866:SF2">
    <property type="entry name" value="UBIQUITIN-LIKE-CONJUGATING ENZYME ATG3"/>
    <property type="match status" value="1"/>
</dbReference>
<evidence type="ECO:0000256" key="7">
    <source>
        <dbReference type="ARBA" id="ARBA00023006"/>
    </source>
</evidence>
<dbReference type="EMBL" id="AMZH03011049">
    <property type="protein sequence ID" value="RRT53621.1"/>
    <property type="molecule type" value="Genomic_DNA"/>
</dbReference>
<evidence type="ECO:0000256" key="1">
    <source>
        <dbReference type="ARBA" id="ARBA00004496"/>
    </source>
</evidence>